<reference evidence="1 2" key="1">
    <citation type="submission" date="2023-05" db="EMBL/GenBank/DDBJ databases">
        <title>B98-5 Cell Line De Novo Hybrid Assembly: An Optical Mapping Approach.</title>
        <authorList>
            <person name="Kananen K."/>
            <person name="Auerbach J.A."/>
            <person name="Kautto E."/>
            <person name="Blachly J.S."/>
        </authorList>
    </citation>
    <scope>NUCLEOTIDE SEQUENCE [LARGE SCALE GENOMIC DNA]</scope>
    <source>
        <strain evidence="1">B95-8</strain>
        <tissue evidence="1">Cell line</tissue>
    </source>
</reference>
<dbReference type="Proteomes" id="UP001266305">
    <property type="component" value="Unassembled WGS sequence"/>
</dbReference>
<comment type="caution">
    <text evidence="1">The sequence shown here is derived from an EMBL/GenBank/DDBJ whole genome shotgun (WGS) entry which is preliminary data.</text>
</comment>
<gene>
    <name evidence="1" type="ORF">P7K49_003057</name>
</gene>
<proteinExistence type="predicted"/>
<sequence>MTWKPQHGLPELPALSRFPQLMRISSSALLQREKGMSLTPSSWGQWLMTAPERLAVPWARLVSFHCLLGAGGDSKAAHAETSGR</sequence>
<feature type="non-terminal residue" evidence="1">
    <location>
        <position position="84"/>
    </location>
</feature>
<organism evidence="1 2">
    <name type="scientific">Saguinus oedipus</name>
    <name type="common">Cotton-top tamarin</name>
    <name type="synonym">Oedipomidas oedipus</name>
    <dbReference type="NCBI Taxonomy" id="9490"/>
    <lineage>
        <taxon>Eukaryota</taxon>
        <taxon>Metazoa</taxon>
        <taxon>Chordata</taxon>
        <taxon>Craniata</taxon>
        <taxon>Vertebrata</taxon>
        <taxon>Euteleostomi</taxon>
        <taxon>Mammalia</taxon>
        <taxon>Eutheria</taxon>
        <taxon>Euarchontoglires</taxon>
        <taxon>Primates</taxon>
        <taxon>Haplorrhini</taxon>
        <taxon>Platyrrhini</taxon>
        <taxon>Cebidae</taxon>
        <taxon>Callitrichinae</taxon>
        <taxon>Saguinus</taxon>
    </lineage>
</organism>
<accession>A0ABQ9WK12</accession>
<name>A0ABQ9WK12_SAGOE</name>
<evidence type="ECO:0000313" key="2">
    <source>
        <dbReference type="Proteomes" id="UP001266305"/>
    </source>
</evidence>
<evidence type="ECO:0000313" key="1">
    <source>
        <dbReference type="EMBL" id="KAK2121671.1"/>
    </source>
</evidence>
<protein>
    <submittedName>
        <fullName evidence="1">Uncharacterized protein</fullName>
    </submittedName>
</protein>
<keyword evidence="2" id="KW-1185">Reference proteome</keyword>
<dbReference type="EMBL" id="JASSZA010000001">
    <property type="protein sequence ID" value="KAK2121671.1"/>
    <property type="molecule type" value="Genomic_DNA"/>
</dbReference>